<reference evidence="3 4" key="1">
    <citation type="submission" date="2018-04" db="EMBL/GenBank/DDBJ databases">
        <title>Denitrifier Microvirgula.</title>
        <authorList>
            <person name="Anderson E."/>
            <person name="Jang J."/>
            <person name="Ishii S."/>
        </authorList>
    </citation>
    <scope>NUCLEOTIDE SEQUENCE [LARGE SCALE GENOMIC DNA]</scope>
    <source>
        <strain evidence="3 4">BE2.4</strain>
    </source>
</reference>
<keyword evidence="1" id="KW-0175">Coiled coil</keyword>
<sequence length="133" mass="14626">MTVYRLTLTIMLLAMGLTATVARAADVCTGKRGCDAKLCQIERQLADARAHKNRHQVAGLERALAETRANCNDTSLRQQREQKADKARAEVAAREADLREAQVRGDAGKIAKRQRKLDAARADLKAAEAELDK</sequence>
<protein>
    <submittedName>
        <fullName evidence="3">DUF1090 domain-containing protein</fullName>
    </submittedName>
</protein>
<dbReference type="KEGG" id="maer:DAI18_05960"/>
<gene>
    <name evidence="3" type="ORF">DAI18_05960</name>
</gene>
<dbReference type="Proteomes" id="UP000244173">
    <property type="component" value="Chromosome"/>
</dbReference>
<dbReference type="AlphaFoldDB" id="A0A2S0P8B4"/>
<dbReference type="RefSeq" id="WP_107888920.1">
    <property type="nucleotide sequence ID" value="NZ_CALFSO010000095.1"/>
</dbReference>
<feature type="signal peptide" evidence="2">
    <location>
        <begin position="1"/>
        <end position="24"/>
    </location>
</feature>
<keyword evidence="4" id="KW-1185">Reference proteome</keyword>
<evidence type="ECO:0000256" key="2">
    <source>
        <dbReference type="SAM" id="SignalP"/>
    </source>
</evidence>
<accession>A0A2S0P8B4</accession>
<keyword evidence="2" id="KW-0732">Signal</keyword>
<dbReference type="InterPro" id="IPR009468">
    <property type="entry name" value="DUF1090"/>
</dbReference>
<evidence type="ECO:0000313" key="4">
    <source>
        <dbReference type="Proteomes" id="UP000244173"/>
    </source>
</evidence>
<name>A0A2S0P8B4_9NEIS</name>
<organism evidence="3 4">
    <name type="scientific">Microvirgula aerodenitrificans</name>
    <dbReference type="NCBI Taxonomy" id="57480"/>
    <lineage>
        <taxon>Bacteria</taxon>
        <taxon>Pseudomonadati</taxon>
        <taxon>Pseudomonadota</taxon>
        <taxon>Betaproteobacteria</taxon>
        <taxon>Neisseriales</taxon>
        <taxon>Aquaspirillaceae</taxon>
        <taxon>Microvirgula</taxon>
    </lineage>
</organism>
<dbReference type="EMBL" id="CP028519">
    <property type="protein sequence ID" value="AVY93640.1"/>
    <property type="molecule type" value="Genomic_DNA"/>
</dbReference>
<evidence type="ECO:0000313" key="3">
    <source>
        <dbReference type="EMBL" id="AVY93640.1"/>
    </source>
</evidence>
<dbReference type="Pfam" id="PF06476">
    <property type="entry name" value="DUF1090"/>
    <property type="match status" value="1"/>
</dbReference>
<feature type="coiled-coil region" evidence="1">
    <location>
        <begin position="84"/>
        <end position="130"/>
    </location>
</feature>
<evidence type="ECO:0000256" key="1">
    <source>
        <dbReference type="SAM" id="Coils"/>
    </source>
</evidence>
<feature type="chain" id="PRO_5015658201" evidence="2">
    <location>
        <begin position="25"/>
        <end position="133"/>
    </location>
</feature>
<proteinExistence type="predicted"/>